<evidence type="ECO:0000256" key="1">
    <source>
        <dbReference type="ARBA" id="ARBA00000085"/>
    </source>
</evidence>
<dbReference type="InterPro" id="IPR005467">
    <property type="entry name" value="His_kinase_dom"/>
</dbReference>
<dbReference type="InterPro" id="IPR013767">
    <property type="entry name" value="PAS_fold"/>
</dbReference>
<comment type="catalytic activity">
    <reaction evidence="1">
        <text>ATP + protein L-histidine = ADP + protein N-phospho-L-histidine.</text>
        <dbReference type="EC" id="2.7.13.3"/>
    </reaction>
</comment>
<dbReference type="CDD" id="cd00130">
    <property type="entry name" value="PAS"/>
    <property type="match status" value="2"/>
</dbReference>
<sequence>MDPLALSPSVQPDGTPSAEAWAQRVAAAARLPQAFEWRFGADGRKPVRALVQLEPGGTAGPQVLQGRLQDLGDLFRAEAAWRESETRLTQILANTTAVVYVKDRDGHYLLANRRFERLFDLPAGHPVGKTDAELGLFDADTVRVLRRNDARVLEQSAAIEYEETITVAGCARTYLSIKFPLFNTEGEAYAVCGISTDITERKRTETALSNVALGVSGTSSDDVFEAIAYYLTRSLEVDFAFIGELKGDGRRLQTLAICHQGEMGENFEYDLEGTPCQAVVGRDFCFIPQGLRQRYPGDNMLHAFGFDGYAGYPLFDSAGRALGLIAVVNRGGLAQPELVESILRIFSVRAAAEIERMQIDQALRQSEASYRGIFEAAEDAVFIHDIDSGRIVDVNPRACEIYGYSHAEMLNIDPGALSAGVPPYTGAEARQWLARARAGGTQRFEWHRRNQDGSLHWDEVCLKRVTIAGVERILASTREITERKAREQALRSSENRLRATIETALDCIIGMDARGRITEFNPAAEECFGYRCDEVLGQPLAELMIPPRDREAHRSGLARYRREGCGPFLGQRVEVNAMRADGSEFPAELAITVARSETGDSFIGYLRDITRTKEAEAARAQLEAQLRQAQKMEAIGHLSGGVAHDFNNILTGIMGYVSLAEEYCEGLADPRLGQYLARARQSGERARDLIRQLLTFSRGQRGEPRPLDLGPLTRETLRLLRSVVPSSIEFGLDLDGRVPPVMLDPVQVEQMLMNLCINARDAMQGTGRIVIGLHRVILPRAVCSSCRQSLEGELVELSVTDTGPGIAPEHLERIFEPFFTTKETGAGSGMGLATIHGILHESGAHVLVETEPGLGTRFRLLFPPLTGAVGSADAYPEPGPAGAVRRRLNGHILVVDDDPAAGDFMQDLFDSWGLQVTRAGNGRAALDGFARQGGGFDVVLLDQTMPGMSGLETARCLRAAGASVPILLYTGYSADITEDSVRQAGLQGLLRKPVDIPLLYQRLNDLLAS</sequence>
<dbReference type="Gene3D" id="3.30.450.20">
    <property type="entry name" value="PAS domain"/>
    <property type="match status" value="3"/>
</dbReference>
<feature type="domain" description="Histidine kinase" evidence="10">
    <location>
        <begin position="641"/>
        <end position="866"/>
    </location>
</feature>
<dbReference type="PROSITE" id="PS50110">
    <property type="entry name" value="RESPONSE_REGULATORY"/>
    <property type="match status" value="1"/>
</dbReference>
<dbReference type="InterPro" id="IPR000014">
    <property type="entry name" value="PAS"/>
</dbReference>
<gene>
    <name evidence="14" type="ORF">D6C00_05810</name>
</gene>
<feature type="domain" description="PAS" evidence="12">
    <location>
        <begin position="493"/>
        <end position="564"/>
    </location>
</feature>
<evidence type="ECO:0000313" key="14">
    <source>
        <dbReference type="EMBL" id="RRQ23056.1"/>
    </source>
</evidence>
<feature type="domain" description="PAC" evidence="13">
    <location>
        <begin position="159"/>
        <end position="210"/>
    </location>
</feature>
<keyword evidence="6" id="KW-0418">Kinase</keyword>
<feature type="domain" description="PAS" evidence="12">
    <location>
        <begin position="84"/>
        <end position="156"/>
    </location>
</feature>
<keyword evidence="3 9" id="KW-0597">Phosphoprotein</keyword>
<dbReference type="InterPro" id="IPR013656">
    <property type="entry name" value="PAS_4"/>
</dbReference>
<keyword evidence="7" id="KW-0067">ATP-binding</keyword>
<dbReference type="PANTHER" id="PTHR43065:SF42">
    <property type="entry name" value="TWO-COMPONENT SENSOR PPRA"/>
    <property type="match status" value="1"/>
</dbReference>
<dbReference type="GO" id="GO:0005524">
    <property type="term" value="F:ATP binding"/>
    <property type="evidence" value="ECO:0007669"/>
    <property type="project" value="UniProtKB-KW"/>
</dbReference>
<dbReference type="SMART" id="SM00091">
    <property type="entry name" value="PAS"/>
    <property type="match status" value="3"/>
</dbReference>
<evidence type="ECO:0000256" key="3">
    <source>
        <dbReference type="ARBA" id="ARBA00022553"/>
    </source>
</evidence>
<feature type="domain" description="PAS" evidence="12">
    <location>
        <begin position="366"/>
        <end position="411"/>
    </location>
</feature>
<evidence type="ECO:0000259" key="11">
    <source>
        <dbReference type="PROSITE" id="PS50110"/>
    </source>
</evidence>
<dbReference type="InterPro" id="IPR036097">
    <property type="entry name" value="HisK_dim/P_sf"/>
</dbReference>
<comment type="caution">
    <text evidence="14">The sequence shown here is derived from an EMBL/GenBank/DDBJ whole genome shotgun (WGS) entry which is preliminary data.</text>
</comment>
<dbReference type="InterPro" id="IPR029016">
    <property type="entry name" value="GAF-like_dom_sf"/>
</dbReference>
<dbReference type="InterPro" id="IPR004358">
    <property type="entry name" value="Sig_transdc_His_kin-like_C"/>
</dbReference>
<dbReference type="CDD" id="cd00082">
    <property type="entry name" value="HisKA"/>
    <property type="match status" value="1"/>
</dbReference>
<feature type="domain" description="Response regulatory" evidence="11">
    <location>
        <begin position="891"/>
        <end position="1007"/>
    </location>
</feature>
<dbReference type="Pfam" id="PF08448">
    <property type="entry name" value="PAS_4"/>
    <property type="match status" value="1"/>
</dbReference>
<evidence type="ECO:0000256" key="6">
    <source>
        <dbReference type="ARBA" id="ARBA00022777"/>
    </source>
</evidence>
<dbReference type="Gene3D" id="3.30.450.40">
    <property type="match status" value="1"/>
</dbReference>
<dbReference type="InterPro" id="IPR000700">
    <property type="entry name" value="PAS-assoc_C"/>
</dbReference>
<name>A0A426QN11_9GAMM</name>
<feature type="modified residue" description="4-aspartylphosphate" evidence="9">
    <location>
        <position position="942"/>
    </location>
</feature>
<accession>A0A426QN11</accession>
<dbReference type="GO" id="GO:0006355">
    <property type="term" value="P:regulation of DNA-templated transcription"/>
    <property type="evidence" value="ECO:0007669"/>
    <property type="project" value="InterPro"/>
</dbReference>
<dbReference type="SUPFAM" id="SSF52172">
    <property type="entry name" value="CheY-like"/>
    <property type="match status" value="1"/>
</dbReference>
<evidence type="ECO:0000256" key="7">
    <source>
        <dbReference type="ARBA" id="ARBA00022840"/>
    </source>
</evidence>
<dbReference type="PROSITE" id="PS50112">
    <property type="entry name" value="PAS"/>
    <property type="match status" value="3"/>
</dbReference>
<evidence type="ECO:0000256" key="4">
    <source>
        <dbReference type="ARBA" id="ARBA00022679"/>
    </source>
</evidence>
<keyword evidence="15" id="KW-1185">Reference proteome</keyword>
<proteinExistence type="predicted"/>
<dbReference type="NCBIfam" id="TIGR00229">
    <property type="entry name" value="sensory_box"/>
    <property type="match status" value="3"/>
</dbReference>
<dbReference type="InterPro" id="IPR003594">
    <property type="entry name" value="HATPase_dom"/>
</dbReference>
<dbReference type="EC" id="2.7.13.3" evidence="2"/>
<dbReference type="Pfam" id="PF00512">
    <property type="entry name" value="HisKA"/>
    <property type="match status" value="1"/>
</dbReference>
<feature type="domain" description="PAC" evidence="13">
    <location>
        <begin position="571"/>
        <end position="621"/>
    </location>
</feature>
<dbReference type="SUPFAM" id="SSF55781">
    <property type="entry name" value="GAF domain-like"/>
    <property type="match status" value="1"/>
</dbReference>
<dbReference type="PRINTS" id="PR00344">
    <property type="entry name" value="BCTRLSENSOR"/>
</dbReference>
<evidence type="ECO:0000313" key="15">
    <source>
        <dbReference type="Proteomes" id="UP000287798"/>
    </source>
</evidence>
<dbReference type="Pfam" id="PF02518">
    <property type="entry name" value="HATPase_c"/>
    <property type="match status" value="1"/>
</dbReference>
<dbReference type="Proteomes" id="UP000287798">
    <property type="component" value="Unassembled WGS sequence"/>
</dbReference>
<dbReference type="InterPro" id="IPR001789">
    <property type="entry name" value="Sig_transdc_resp-reg_receiver"/>
</dbReference>
<dbReference type="PANTHER" id="PTHR43065">
    <property type="entry name" value="SENSOR HISTIDINE KINASE"/>
    <property type="match status" value="1"/>
</dbReference>
<evidence type="ECO:0000256" key="2">
    <source>
        <dbReference type="ARBA" id="ARBA00012438"/>
    </source>
</evidence>
<keyword evidence="4" id="KW-0808">Transferase</keyword>
<dbReference type="InterPro" id="IPR035965">
    <property type="entry name" value="PAS-like_dom_sf"/>
</dbReference>
<protein>
    <recommendedName>
        <fullName evidence="2">histidine kinase</fullName>
        <ecNumber evidence="2">2.7.13.3</ecNumber>
    </recommendedName>
</protein>
<keyword evidence="5" id="KW-0547">Nucleotide-binding</keyword>
<dbReference type="Gene3D" id="1.10.287.130">
    <property type="match status" value="1"/>
</dbReference>
<dbReference type="EMBL" id="QZMU01000001">
    <property type="protein sequence ID" value="RRQ23056.1"/>
    <property type="molecule type" value="Genomic_DNA"/>
</dbReference>
<evidence type="ECO:0000259" key="12">
    <source>
        <dbReference type="PROSITE" id="PS50112"/>
    </source>
</evidence>
<dbReference type="GO" id="GO:0000155">
    <property type="term" value="F:phosphorelay sensor kinase activity"/>
    <property type="evidence" value="ECO:0007669"/>
    <property type="project" value="InterPro"/>
</dbReference>
<dbReference type="SUPFAM" id="SSF55785">
    <property type="entry name" value="PYP-like sensor domain (PAS domain)"/>
    <property type="match status" value="3"/>
</dbReference>
<dbReference type="Pfam" id="PF00989">
    <property type="entry name" value="PAS"/>
    <property type="match status" value="1"/>
</dbReference>
<evidence type="ECO:0000259" key="10">
    <source>
        <dbReference type="PROSITE" id="PS50109"/>
    </source>
</evidence>
<dbReference type="InterPro" id="IPR003661">
    <property type="entry name" value="HisK_dim/P_dom"/>
</dbReference>
<dbReference type="SUPFAM" id="SSF55874">
    <property type="entry name" value="ATPase domain of HSP90 chaperone/DNA topoisomerase II/histidine kinase"/>
    <property type="match status" value="1"/>
</dbReference>
<evidence type="ECO:0000256" key="9">
    <source>
        <dbReference type="PROSITE-ProRule" id="PRU00169"/>
    </source>
</evidence>
<dbReference type="PROSITE" id="PS50109">
    <property type="entry name" value="HIS_KIN"/>
    <property type="match status" value="1"/>
</dbReference>
<reference evidence="14 15" key="1">
    <citation type="journal article" date="2010" name="Int. J. Syst. Evol. Microbiol.">
        <title>Thiohalobacter thiocyanaticus gen. nov., sp. nov., a moderately halophilic, sulfur-oxidizing gammaproteobacterium from hypersaline lakes, that utilizes thiocyanate.</title>
        <authorList>
            <person name="Sorokin D.Y."/>
            <person name="Kovaleva O.L."/>
            <person name="Tourova T.P."/>
            <person name="Muyzer G."/>
        </authorList>
    </citation>
    <scope>NUCLEOTIDE SEQUENCE [LARGE SCALE GENOMIC DNA]</scope>
    <source>
        <strain evidence="14 15">Hrh1</strain>
    </source>
</reference>
<evidence type="ECO:0000256" key="8">
    <source>
        <dbReference type="ARBA" id="ARBA00023012"/>
    </source>
</evidence>
<evidence type="ECO:0000259" key="13">
    <source>
        <dbReference type="PROSITE" id="PS50113"/>
    </source>
</evidence>
<dbReference type="SMART" id="SM00387">
    <property type="entry name" value="HATPase_c"/>
    <property type="match status" value="1"/>
</dbReference>
<dbReference type="Pfam" id="PF13188">
    <property type="entry name" value="PAS_8"/>
    <property type="match status" value="1"/>
</dbReference>
<dbReference type="SMART" id="SM00448">
    <property type="entry name" value="REC"/>
    <property type="match status" value="1"/>
</dbReference>
<dbReference type="Gene3D" id="3.30.565.10">
    <property type="entry name" value="Histidine kinase-like ATPase, C-terminal domain"/>
    <property type="match status" value="1"/>
</dbReference>
<dbReference type="Gene3D" id="3.40.50.2300">
    <property type="match status" value="1"/>
</dbReference>
<evidence type="ECO:0000256" key="5">
    <source>
        <dbReference type="ARBA" id="ARBA00022741"/>
    </source>
</evidence>
<dbReference type="Pfam" id="PF00072">
    <property type="entry name" value="Response_reg"/>
    <property type="match status" value="1"/>
</dbReference>
<organism evidence="14 15">
    <name type="scientific">Thiohalobacter thiocyanaticus</name>
    <dbReference type="NCBI Taxonomy" id="585455"/>
    <lineage>
        <taxon>Bacteria</taxon>
        <taxon>Pseudomonadati</taxon>
        <taxon>Pseudomonadota</taxon>
        <taxon>Gammaproteobacteria</taxon>
        <taxon>Thiohalobacterales</taxon>
        <taxon>Thiohalobacteraceae</taxon>
        <taxon>Thiohalobacter</taxon>
    </lineage>
</organism>
<keyword evidence="8" id="KW-0902">Two-component regulatory system</keyword>
<dbReference type="OrthoDB" id="1931120at2"/>
<dbReference type="SUPFAM" id="SSF47384">
    <property type="entry name" value="Homodimeric domain of signal transducing histidine kinase"/>
    <property type="match status" value="1"/>
</dbReference>
<dbReference type="AlphaFoldDB" id="A0A426QN11"/>
<dbReference type="CDD" id="cd17546">
    <property type="entry name" value="REC_hyHK_CKI1_RcsC-like"/>
    <property type="match status" value="1"/>
</dbReference>
<dbReference type="SMART" id="SM00388">
    <property type="entry name" value="HisKA"/>
    <property type="match status" value="1"/>
</dbReference>
<dbReference type="PROSITE" id="PS50113">
    <property type="entry name" value="PAC"/>
    <property type="match status" value="2"/>
</dbReference>
<dbReference type="InterPro" id="IPR011006">
    <property type="entry name" value="CheY-like_superfamily"/>
</dbReference>
<dbReference type="InterPro" id="IPR036890">
    <property type="entry name" value="HATPase_C_sf"/>
</dbReference>